<keyword evidence="1 3" id="KW-0853">WD repeat</keyword>
<accession>M3AL95</accession>
<dbReference type="RefSeq" id="XP_007922485.1">
    <property type="nucleotide sequence ID" value="XM_007924294.1"/>
</dbReference>
<dbReference type="OrthoDB" id="6262491at2759"/>
<evidence type="ECO:0000256" key="4">
    <source>
        <dbReference type="SAM" id="MobiDB-lite"/>
    </source>
</evidence>
<proteinExistence type="predicted"/>
<dbReference type="PROSITE" id="PS00678">
    <property type="entry name" value="WD_REPEATS_1"/>
    <property type="match status" value="1"/>
</dbReference>
<dbReference type="PROSITE" id="PS50082">
    <property type="entry name" value="WD_REPEATS_2"/>
    <property type="match status" value="3"/>
</dbReference>
<evidence type="ECO:0000256" key="3">
    <source>
        <dbReference type="PROSITE-ProRule" id="PRU00221"/>
    </source>
</evidence>
<evidence type="ECO:0000313" key="5">
    <source>
        <dbReference type="EMBL" id="EME85346.1"/>
    </source>
</evidence>
<dbReference type="InterPro" id="IPR015943">
    <property type="entry name" value="WD40/YVTN_repeat-like_dom_sf"/>
</dbReference>
<feature type="region of interest" description="Disordered" evidence="4">
    <location>
        <begin position="1"/>
        <end position="32"/>
    </location>
</feature>
<sequence length="369" mass="41093">MSRSNDPGHYFQTTQALATSERKAAKSKNKHGDPIKLPSKILYAIADPQDDNAVYVAEAAGEVKRLNLEDKKVQRIFNASQAPITSLAICPTTNTLFAGSWDKTIYSIPLSNPSKTKTLESHTDFIKCLCTTTLNNDPILISGSADAKIILWSISSGQLLQKLSNPTKAALTSLTLDPLNPSILVTASSDREIRRWDLLSPSEENPPLRPHETSIYALHWDHDGEGLWTASADKTCKHLVRSRNFEADTVLQHPDFVRDVVIFENLGLVVTACRDEDVRVWEIASGELVCRYQGHFEEVTALVKREKEKEVVSVSIDGTVRRWSLERGDMRRFQEEVGKEGEEEKKGGGSMLTAEEEAELAELMDSDNE</sequence>
<dbReference type="GeneID" id="19339500"/>
<feature type="compositionally biased region" description="Polar residues" evidence="4">
    <location>
        <begin position="1"/>
        <end position="18"/>
    </location>
</feature>
<dbReference type="InterPro" id="IPR019775">
    <property type="entry name" value="WD40_repeat_CS"/>
</dbReference>
<dbReference type="InterPro" id="IPR001680">
    <property type="entry name" value="WD40_rpt"/>
</dbReference>
<dbReference type="HOGENOM" id="CLU_000288_57_4_1"/>
<gene>
    <name evidence="5" type="ORF">MYCFIDRAFT_42900</name>
</gene>
<dbReference type="PRINTS" id="PR00320">
    <property type="entry name" value="GPROTEINBRPT"/>
</dbReference>
<feature type="region of interest" description="Disordered" evidence="4">
    <location>
        <begin position="334"/>
        <end position="369"/>
    </location>
</feature>
<dbReference type="SMART" id="SM00320">
    <property type="entry name" value="WD40"/>
    <property type="match status" value="6"/>
</dbReference>
<feature type="compositionally biased region" description="Basic and acidic residues" evidence="4">
    <location>
        <begin position="20"/>
        <end position="32"/>
    </location>
</feature>
<dbReference type="KEGG" id="pfj:MYCFIDRAFT_42900"/>
<dbReference type="PANTHER" id="PTHR22847:SF681">
    <property type="entry name" value="F-BOX PROTEIN MET30"/>
    <property type="match status" value="1"/>
</dbReference>
<protein>
    <submittedName>
        <fullName evidence="5">Uncharacterized protein</fullName>
    </submittedName>
</protein>
<dbReference type="Pfam" id="PF00400">
    <property type="entry name" value="WD40"/>
    <property type="match status" value="3"/>
</dbReference>
<evidence type="ECO:0000256" key="1">
    <source>
        <dbReference type="ARBA" id="ARBA00022574"/>
    </source>
</evidence>
<dbReference type="PANTHER" id="PTHR22847">
    <property type="entry name" value="WD40 REPEAT PROTEIN"/>
    <property type="match status" value="1"/>
</dbReference>
<name>M3AL95_PSEFD</name>
<dbReference type="Gene3D" id="2.130.10.10">
    <property type="entry name" value="YVTN repeat-like/Quinoprotein amine dehydrogenase"/>
    <property type="match status" value="2"/>
</dbReference>
<reference evidence="5 6" key="1">
    <citation type="journal article" date="2012" name="PLoS Pathog.">
        <title>Diverse lifestyles and strategies of plant pathogenesis encoded in the genomes of eighteen Dothideomycetes fungi.</title>
        <authorList>
            <person name="Ohm R.A."/>
            <person name="Feau N."/>
            <person name="Henrissat B."/>
            <person name="Schoch C.L."/>
            <person name="Horwitz B.A."/>
            <person name="Barry K.W."/>
            <person name="Condon B.J."/>
            <person name="Copeland A.C."/>
            <person name="Dhillon B."/>
            <person name="Glaser F."/>
            <person name="Hesse C.N."/>
            <person name="Kosti I."/>
            <person name="LaButti K."/>
            <person name="Lindquist E.A."/>
            <person name="Lucas S."/>
            <person name="Salamov A.A."/>
            <person name="Bradshaw R.E."/>
            <person name="Ciuffetti L."/>
            <person name="Hamelin R.C."/>
            <person name="Kema G.H.J."/>
            <person name="Lawrence C."/>
            <person name="Scott J.A."/>
            <person name="Spatafora J.W."/>
            <person name="Turgeon B.G."/>
            <person name="de Wit P.J.G.M."/>
            <person name="Zhong S."/>
            <person name="Goodwin S.B."/>
            <person name="Grigoriev I.V."/>
        </authorList>
    </citation>
    <scope>NUCLEOTIDE SEQUENCE [LARGE SCALE GENOMIC DNA]</scope>
    <source>
        <strain evidence="5 6">CIRAD86</strain>
    </source>
</reference>
<keyword evidence="6" id="KW-1185">Reference proteome</keyword>
<keyword evidence="2" id="KW-0677">Repeat</keyword>
<dbReference type="SUPFAM" id="SSF50978">
    <property type="entry name" value="WD40 repeat-like"/>
    <property type="match status" value="1"/>
</dbReference>
<dbReference type="STRING" id="383855.M3AL95"/>
<feature type="repeat" description="WD" evidence="3">
    <location>
        <begin position="292"/>
        <end position="333"/>
    </location>
</feature>
<evidence type="ECO:0000313" key="6">
    <source>
        <dbReference type="Proteomes" id="UP000016932"/>
    </source>
</evidence>
<dbReference type="GO" id="GO:0000209">
    <property type="term" value="P:protein polyubiquitination"/>
    <property type="evidence" value="ECO:0007669"/>
    <property type="project" value="TreeGrafter"/>
</dbReference>
<dbReference type="eggNOG" id="KOG0274">
    <property type="taxonomic scope" value="Eukaryota"/>
</dbReference>
<dbReference type="GO" id="GO:0043224">
    <property type="term" value="C:nuclear SCF ubiquitin ligase complex"/>
    <property type="evidence" value="ECO:0007669"/>
    <property type="project" value="TreeGrafter"/>
</dbReference>
<dbReference type="InterPro" id="IPR020472">
    <property type="entry name" value="WD40_PAC1"/>
</dbReference>
<feature type="compositionally biased region" description="Acidic residues" evidence="4">
    <location>
        <begin position="354"/>
        <end position="369"/>
    </location>
</feature>
<dbReference type="VEuPathDB" id="FungiDB:MYCFIDRAFT_42900"/>
<feature type="repeat" description="WD" evidence="3">
    <location>
        <begin position="250"/>
        <end position="291"/>
    </location>
</feature>
<dbReference type="Proteomes" id="UP000016932">
    <property type="component" value="Unassembled WGS sequence"/>
</dbReference>
<organism evidence="5 6">
    <name type="scientific">Pseudocercospora fijiensis (strain CIRAD86)</name>
    <name type="common">Black leaf streak disease fungus</name>
    <name type="synonym">Mycosphaerella fijiensis</name>
    <dbReference type="NCBI Taxonomy" id="383855"/>
    <lineage>
        <taxon>Eukaryota</taxon>
        <taxon>Fungi</taxon>
        <taxon>Dikarya</taxon>
        <taxon>Ascomycota</taxon>
        <taxon>Pezizomycotina</taxon>
        <taxon>Dothideomycetes</taxon>
        <taxon>Dothideomycetidae</taxon>
        <taxon>Mycosphaerellales</taxon>
        <taxon>Mycosphaerellaceae</taxon>
        <taxon>Pseudocercospora</taxon>
    </lineage>
</organism>
<feature type="compositionally biased region" description="Basic and acidic residues" evidence="4">
    <location>
        <begin position="334"/>
        <end position="347"/>
    </location>
</feature>
<dbReference type="AlphaFoldDB" id="M3AL95"/>
<dbReference type="InterPro" id="IPR036322">
    <property type="entry name" value="WD40_repeat_dom_sf"/>
</dbReference>
<feature type="repeat" description="WD" evidence="3">
    <location>
        <begin position="119"/>
        <end position="162"/>
    </location>
</feature>
<dbReference type="GO" id="GO:0043130">
    <property type="term" value="F:ubiquitin binding"/>
    <property type="evidence" value="ECO:0007669"/>
    <property type="project" value="TreeGrafter"/>
</dbReference>
<evidence type="ECO:0000256" key="2">
    <source>
        <dbReference type="ARBA" id="ARBA00022737"/>
    </source>
</evidence>
<dbReference type="EMBL" id="KB446556">
    <property type="protein sequence ID" value="EME85346.1"/>
    <property type="molecule type" value="Genomic_DNA"/>
</dbReference>